<evidence type="ECO:0000313" key="2">
    <source>
        <dbReference type="Proteomes" id="UP001153555"/>
    </source>
</evidence>
<dbReference type="InterPro" id="IPR001210">
    <property type="entry name" value="Ribosomal_eS17"/>
</dbReference>
<gene>
    <name evidence="1" type="ORF">SHERM_08827</name>
</gene>
<name>A0A9N7NU68_STRHE</name>
<organism evidence="1 2">
    <name type="scientific">Striga hermonthica</name>
    <name type="common">Purple witchweed</name>
    <name type="synonym">Buchnera hermonthica</name>
    <dbReference type="NCBI Taxonomy" id="68872"/>
    <lineage>
        <taxon>Eukaryota</taxon>
        <taxon>Viridiplantae</taxon>
        <taxon>Streptophyta</taxon>
        <taxon>Embryophyta</taxon>
        <taxon>Tracheophyta</taxon>
        <taxon>Spermatophyta</taxon>
        <taxon>Magnoliopsida</taxon>
        <taxon>eudicotyledons</taxon>
        <taxon>Gunneridae</taxon>
        <taxon>Pentapetalae</taxon>
        <taxon>asterids</taxon>
        <taxon>lamiids</taxon>
        <taxon>Lamiales</taxon>
        <taxon>Orobanchaceae</taxon>
        <taxon>Buchnereae</taxon>
        <taxon>Striga</taxon>
    </lineage>
</organism>
<keyword evidence="1" id="KW-0689">Ribosomal protein</keyword>
<dbReference type="EMBL" id="CACSLK010034598">
    <property type="protein sequence ID" value="CAA0842973.1"/>
    <property type="molecule type" value="Genomic_DNA"/>
</dbReference>
<proteinExistence type="predicted"/>
<keyword evidence="2" id="KW-1185">Reference proteome</keyword>
<dbReference type="Pfam" id="PF00833">
    <property type="entry name" value="Ribosomal_S17e"/>
    <property type="match status" value="1"/>
</dbReference>
<accession>A0A9N7NU68</accession>
<evidence type="ECO:0000313" key="1">
    <source>
        <dbReference type="EMBL" id="CAA0842973.1"/>
    </source>
</evidence>
<dbReference type="GO" id="GO:0005840">
    <property type="term" value="C:ribosome"/>
    <property type="evidence" value="ECO:0007669"/>
    <property type="project" value="UniProtKB-KW"/>
</dbReference>
<dbReference type="PANTHER" id="PTHR10732:SF25">
    <property type="entry name" value="40S RIBOSOMAL PROTEIN S17"/>
    <property type="match status" value="1"/>
</dbReference>
<dbReference type="Proteomes" id="UP001153555">
    <property type="component" value="Unassembled WGS sequence"/>
</dbReference>
<dbReference type="GO" id="GO:0003735">
    <property type="term" value="F:structural constituent of ribosome"/>
    <property type="evidence" value="ECO:0007669"/>
    <property type="project" value="InterPro"/>
</dbReference>
<dbReference type="GO" id="GO:0006412">
    <property type="term" value="P:translation"/>
    <property type="evidence" value="ECO:0007669"/>
    <property type="project" value="InterPro"/>
</dbReference>
<reference evidence="1" key="1">
    <citation type="submission" date="2019-12" db="EMBL/GenBank/DDBJ databases">
        <authorList>
            <person name="Scholes J."/>
        </authorList>
    </citation>
    <scope>NUCLEOTIDE SEQUENCE</scope>
</reference>
<comment type="caution">
    <text evidence="1">The sequence shown here is derived from an EMBL/GenBank/DDBJ whole genome shotgun (WGS) entry which is preliminary data.</text>
</comment>
<dbReference type="AlphaFoldDB" id="A0A9N7NU68"/>
<dbReference type="PANTHER" id="PTHR10732">
    <property type="entry name" value="40S RIBOSOMAL PROTEIN S17"/>
    <property type="match status" value="1"/>
</dbReference>
<protein>
    <submittedName>
        <fullName evidence="1">40S ribosomal protein S17-4</fullName>
    </submittedName>
</protein>
<dbReference type="OrthoDB" id="1727351at2759"/>
<sequence length="87" mass="10096">MTLDFQKNKKILEEEEDRERRMDFVSEESVIRVDRIEVDQATIDLLESLEMKDLPDILLKDDKGPIVVALPMGYDRGGGGGRRYLER</sequence>
<keyword evidence="1" id="KW-0687">Ribonucleoprotein</keyword>